<dbReference type="AlphaFoldDB" id="A0A8J2ZMW1"/>
<evidence type="ECO:0000256" key="1">
    <source>
        <dbReference type="SAM" id="MobiDB-lite"/>
    </source>
</evidence>
<dbReference type="EMBL" id="BMJV01000009">
    <property type="protein sequence ID" value="GGG84058.1"/>
    <property type="molecule type" value="Genomic_DNA"/>
</dbReference>
<reference evidence="2" key="2">
    <citation type="submission" date="2020-09" db="EMBL/GenBank/DDBJ databases">
        <authorList>
            <person name="Sun Q."/>
            <person name="Zhou Y."/>
        </authorList>
    </citation>
    <scope>NUCLEOTIDE SEQUENCE</scope>
    <source>
        <strain evidence="2">CGMCC 1.15762</strain>
    </source>
</reference>
<organism evidence="2 3">
    <name type="scientific">Salipiger pallidus</name>
    <dbReference type="NCBI Taxonomy" id="1775170"/>
    <lineage>
        <taxon>Bacteria</taxon>
        <taxon>Pseudomonadati</taxon>
        <taxon>Pseudomonadota</taxon>
        <taxon>Alphaproteobacteria</taxon>
        <taxon>Rhodobacterales</taxon>
        <taxon>Roseobacteraceae</taxon>
        <taxon>Salipiger</taxon>
    </lineage>
</organism>
<comment type="caution">
    <text evidence="2">The sequence shown here is derived from an EMBL/GenBank/DDBJ whole genome shotgun (WGS) entry which is preliminary data.</text>
</comment>
<accession>A0A8J2ZMW1</accession>
<proteinExistence type="predicted"/>
<evidence type="ECO:0000313" key="3">
    <source>
        <dbReference type="Proteomes" id="UP000617145"/>
    </source>
</evidence>
<evidence type="ECO:0000313" key="2">
    <source>
        <dbReference type="EMBL" id="GGG84058.1"/>
    </source>
</evidence>
<dbReference type="InterPro" id="IPR011990">
    <property type="entry name" value="TPR-like_helical_dom_sf"/>
</dbReference>
<gene>
    <name evidence="2" type="ORF">GCM10011415_37620</name>
</gene>
<dbReference type="Gene3D" id="1.25.40.10">
    <property type="entry name" value="Tetratricopeptide repeat domain"/>
    <property type="match status" value="1"/>
</dbReference>
<dbReference type="SUPFAM" id="SSF48452">
    <property type="entry name" value="TPR-like"/>
    <property type="match status" value="1"/>
</dbReference>
<name>A0A8J2ZMW1_9RHOB</name>
<feature type="region of interest" description="Disordered" evidence="1">
    <location>
        <begin position="1"/>
        <end position="25"/>
    </location>
</feature>
<reference evidence="2" key="1">
    <citation type="journal article" date="2014" name="Int. J. Syst. Evol. Microbiol.">
        <title>Complete genome sequence of Corynebacterium casei LMG S-19264T (=DSM 44701T), isolated from a smear-ripened cheese.</title>
        <authorList>
            <consortium name="US DOE Joint Genome Institute (JGI-PGF)"/>
            <person name="Walter F."/>
            <person name="Albersmeier A."/>
            <person name="Kalinowski J."/>
            <person name="Ruckert C."/>
        </authorList>
    </citation>
    <scope>NUCLEOTIDE SEQUENCE</scope>
    <source>
        <strain evidence="2">CGMCC 1.15762</strain>
    </source>
</reference>
<feature type="compositionally biased region" description="Pro residues" evidence="1">
    <location>
        <begin position="1"/>
        <end position="10"/>
    </location>
</feature>
<evidence type="ECO:0008006" key="4">
    <source>
        <dbReference type="Google" id="ProtNLM"/>
    </source>
</evidence>
<dbReference type="Proteomes" id="UP000617145">
    <property type="component" value="Unassembled WGS sequence"/>
</dbReference>
<keyword evidence="3" id="KW-1185">Reference proteome</keyword>
<dbReference type="RefSeq" id="WP_188791830.1">
    <property type="nucleotide sequence ID" value="NZ_BMJV01000009.1"/>
</dbReference>
<protein>
    <recommendedName>
        <fullName evidence="4">Tetratricopeptide repeat-containing protein</fullName>
    </recommendedName>
</protein>
<sequence length="110" mass="12253">MTAEPLPRPSPQSTKDSNGEDPAEQSRDIALLNSLGAFYIAYGQLDQARHVLALAHWRNPADITTFGLTARLSLKRGDRDRAVSILRMMKRRGELPQRDAQLLARLSRSG</sequence>